<feature type="compositionally biased region" description="Pro residues" evidence="1">
    <location>
        <begin position="23"/>
        <end position="39"/>
    </location>
</feature>
<evidence type="ECO:0000256" key="2">
    <source>
        <dbReference type="SAM" id="SignalP"/>
    </source>
</evidence>
<evidence type="ECO:0000259" key="3">
    <source>
        <dbReference type="PROSITE" id="PS50234"/>
    </source>
</evidence>
<dbReference type="InParanoid" id="H2XLP7"/>
<dbReference type="PROSITE" id="PS50234">
    <property type="entry name" value="VWFA"/>
    <property type="match status" value="1"/>
</dbReference>
<feature type="region of interest" description="Disordered" evidence="1">
    <location>
        <begin position="22"/>
        <end position="41"/>
    </location>
</feature>
<dbReference type="Ensembl" id="ENSCINT00000031409.1">
    <property type="protein sequence ID" value="ENSCINP00000030579.1"/>
    <property type="gene ID" value="ENSCING00000022834.1"/>
</dbReference>
<feature type="domain" description="VWFA" evidence="3">
    <location>
        <begin position="49"/>
        <end position="209"/>
    </location>
</feature>
<keyword evidence="5" id="KW-1185">Reference proteome</keyword>
<dbReference type="AlphaFoldDB" id="H2XLP7"/>
<name>H2XLP7_CIOIN</name>
<dbReference type="OMA" id="EYARTDC"/>
<proteinExistence type="predicted"/>
<reference evidence="4" key="2">
    <citation type="submission" date="2025-08" db="UniProtKB">
        <authorList>
            <consortium name="Ensembl"/>
        </authorList>
    </citation>
    <scope>IDENTIFICATION</scope>
</reference>
<dbReference type="InterPro" id="IPR002035">
    <property type="entry name" value="VWF_A"/>
</dbReference>
<dbReference type="PANTHER" id="PTHR24020">
    <property type="entry name" value="COLLAGEN ALPHA"/>
    <property type="match status" value="1"/>
</dbReference>
<dbReference type="SUPFAM" id="SSF53300">
    <property type="entry name" value="vWA-like"/>
    <property type="match status" value="1"/>
</dbReference>
<reference evidence="4" key="3">
    <citation type="submission" date="2025-09" db="UniProtKB">
        <authorList>
            <consortium name="Ensembl"/>
        </authorList>
    </citation>
    <scope>IDENTIFICATION</scope>
</reference>
<organism evidence="4 5">
    <name type="scientific">Ciona intestinalis</name>
    <name type="common">Transparent sea squirt</name>
    <name type="synonym">Ascidia intestinalis</name>
    <dbReference type="NCBI Taxonomy" id="7719"/>
    <lineage>
        <taxon>Eukaryota</taxon>
        <taxon>Metazoa</taxon>
        <taxon>Chordata</taxon>
        <taxon>Tunicata</taxon>
        <taxon>Ascidiacea</taxon>
        <taxon>Phlebobranchia</taxon>
        <taxon>Cionidae</taxon>
        <taxon>Ciona</taxon>
    </lineage>
</organism>
<dbReference type="Gene3D" id="3.40.50.410">
    <property type="entry name" value="von Willebrand factor, type A domain"/>
    <property type="match status" value="1"/>
</dbReference>
<dbReference type="GeneTree" id="ENSGT00940000167387"/>
<dbReference type="PANTHER" id="PTHR24020:SF20">
    <property type="entry name" value="PH DOMAIN-CONTAINING PROTEIN"/>
    <property type="match status" value="1"/>
</dbReference>
<accession>H2XLP7</accession>
<feature type="signal peptide" evidence="2">
    <location>
        <begin position="1"/>
        <end position="19"/>
    </location>
</feature>
<dbReference type="SMART" id="SM00327">
    <property type="entry name" value="VWA"/>
    <property type="match status" value="1"/>
</dbReference>
<feature type="chain" id="PRO_5003577239" description="VWFA domain-containing protein" evidence="2">
    <location>
        <begin position="20"/>
        <end position="209"/>
    </location>
</feature>
<dbReference type="InterPro" id="IPR036465">
    <property type="entry name" value="vWFA_dom_sf"/>
</dbReference>
<dbReference type="InterPro" id="IPR050525">
    <property type="entry name" value="ECM_Assembly_Org"/>
</dbReference>
<dbReference type="Pfam" id="PF00092">
    <property type="entry name" value="VWA"/>
    <property type="match status" value="1"/>
</dbReference>
<dbReference type="Proteomes" id="UP000008144">
    <property type="component" value="Unassembled WGS sequence"/>
</dbReference>
<dbReference type="HOGENOM" id="CLU_008905_4_1_1"/>
<evidence type="ECO:0000256" key="1">
    <source>
        <dbReference type="SAM" id="MobiDB-lite"/>
    </source>
</evidence>
<keyword evidence="2" id="KW-0732">Signal</keyword>
<protein>
    <recommendedName>
        <fullName evidence="3">VWFA domain-containing protein</fullName>
    </recommendedName>
</protein>
<evidence type="ECO:0000313" key="5">
    <source>
        <dbReference type="Proteomes" id="UP000008144"/>
    </source>
</evidence>
<dbReference type="PRINTS" id="PR00453">
    <property type="entry name" value="VWFADOMAIN"/>
</dbReference>
<evidence type="ECO:0000313" key="4">
    <source>
        <dbReference type="Ensembl" id="ENSCINP00000030579.1"/>
    </source>
</evidence>
<reference evidence="5" key="1">
    <citation type="journal article" date="2002" name="Science">
        <title>The draft genome of Ciona intestinalis: insights into chordate and vertebrate origins.</title>
        <authorList>
            <person name="Dehal P."/>
            <person name="Satou Y."/>
            <person name="Campbell R.K."/>
            <person name="Chapman J."/>
            <person name="Degnan B."/>
            <person name="De Tomaso A."/>
            <person name="Davidson B."/>
            <person name="Di Gregorio A."/>
            <person name="Gelpke M."/>
            <person name="Goodstein D.M."/>
            <person name="Harafuji N."/>
            <person name="Hastings K.E."/>
            <person name="Ho I."/>
            <person name="Hotta K."/>
            <person name="Huang W."/>
            <person name="Kawashima T."/>
            <person name="Lemaire P."/>
            <person name="Martinez D."/>
            <person name="Meinertzhagen I.A."/>
            <person name="Necula S."/>
            <person name="Nonaka M."/>
            <person name="Putnam N."/>
            <person name="Rash S."/>
            <person name="Saiga H."/>
            <person name="Satake M."/>
            <person name="Terry A."/>
            <person name="Yamada L."/>
            <person name="Wang H.G."/>
            <person name="Awazu S."/>
            <person name="Azumi K."/>
            <person name="Boore J."/>
            <person name="Branno M."/>
            <person name="Chin-Bow S."/>
            <person name="DeSantis R."/>
            <person name="Doyle S."/>
            <person name="Francino P."/>
            <person name="Keys D.N."/>
            <person name="Haga S."/>
            <person name="Hayashi H."/>
            <person name="Hino K."/>
            <person name="Imai K.S."/>
            <person name="Inaba K."/>
            <person name="Kano S."/>
            <person name="Kobayashi K."/>
            <person name="Kobayashi M."/>
            <person name="Lee B.I."/>
            <person name="Makabe K.W."/>
            <person name="Manohar C."/>
            <person name="Matassi G."/>
            <person name="Medina M."/>
            <person name="Mochizuki Y."/>
            <person name="Mount S."/>
            <person name="Morishita T."/>
            <person name="Miura S."/>
            <person name="Nakayama A."/>
            <person name="Nishizaka S."/>
            <person name="Nomoto H."/>
            <person name="Ohta F."/>
            <person name="Oishi K."/>
            <person name="Rigoutsos I."/>
            <person name="Sano M."/>
            <person name="Sasaki A."/>
            <person name="Sasakura Y."/>
            <person name="Shoguchi E."/>
            <person name="Shin-i T."/>
            <person name="Spagnuolo A."/>
            <person name="Stainier D."/>
            <person name="Suzuki M.M."/>
            <person name="Tassy O."/>
            <person name="Takatori N."/>
            <person name="Tokuoka M."/>
            <person name="Yagi K."/>
            <person name="Yoshizaki F."/>
            <person name="Wada S."/>
            <person name="Zhang C."/>
            <person name="Hyatt P.D."/>
            <person name="Larimer F."/>
            <person name="Detter C."/>
            <person name="Doggett N."/>
            <person name="Glavina T."/>
            <person name="Hawkins T."/>
            <person name="Richardson P."/>
            <person name="Lucas S."/>
            <person name="Kohara Y."/>
            <person name="Levine M."/>
            <person name="Satoh N."/>
            <person name="Rokhsar D.S."/>
        </authorList>
    </citation>
    <scope>NUCLEOTIDE SEQUENCE [LARGE SCALE GENOMIC DNA]</scope>
</reference>
<sequence>MMSLKLIFAVLAIAVFVNSQEVSPPPPPAPTTQPPPPPSATTECDNPIDLAFIVDSSSSVGADNFQLIKDFVYEIINGLNISETETRVTLARYNNWVDSRFFFNTHFDKSAMLDAVSNMPYYGRGTKTAQALHVVTSHHLQKYNGWREGVDAYPTVVIVLTDGRTKDFQDLGRFSRALKAKATRVIAIGVGDGAYADELVTIATAPSSE</sequence>